<dbReference type="CDD" id="cd22054">
    <property type="entry name" value="NAC_NACA"/>
    <property type="match status" value="1"/>
</dbReference>
<comment type="subunit">
    <text evidence="4">Homodimer. Interacts with the ribosome. Binds ribosomal RNA.</text>
</comment>
<dbReference type="GO" id="GO:0015031">
    <property type="term" value="P:protein transport"/>
    <property type="evidence" value="ECO:0007669"/>
    <property type="project" value="UniProtKB-UniRule"/>
</dbReference>
<name>A0A7C3J2F6_9CREN</name>
<sequence length="118" mass="13076">MKKMNPREVRRMMQRMGMGLEELPGVFKVTLHMKGKNLVIPDPQITVMKMSGQTIYQVVGEATEELPEAQMETKIEISDEDAQLVSAQTGVSLEVARKALETTKGDLAQAIMLLTTKG</sequence>
<protein>
    <recommendedName>
        <fullName evidence="4 5">Nascent polypeptide-associated complex protein</fullName>
    </recommendedName>
</protein>
<evidence type="ECO:0000259" key="6">
    <source>
        <dbReference type="PROSITE" id="PS51151"/>
    </source>
</evidence>
<reference evidence="7" key="1">
    <citation type="journal article" date="2020" name="mSystems">
        <title>Genome- and Community-Level Interaction Insights into Carbon Utilization and Element Cycling Functions of Hydrothermarchaeota in Hydrothermal Sediment.</title>
        <authorList>
            <person name="Zhou Z."/>
            <person name="Liu Y."/>
            <person name="Xu W."/>
            <person name="Pan J."/>
            <person name="Luo Z.H."/>
            <person name="Li M."/>
        </authorList>
    </citation>
    <scope>NUCLEOTIDE SEQUENCE [LARGE SCALE GENOMIC DNA]</scope>
    <source>
        <strain evidence="7">SpSt-468</strain>
    </source>
</reference>
<evidence type="ECO:0000256" key="4">
    <source>
        <dbReference type="HAMAP-Rule" id="MF_00814"/>
    </source>
</evidence>
<dbReference type="Gene3D" id="1.10.8.10">
    <property type="entry name" value="DNA helicase RuvA subunit, C-terminal domain"/>
    <property type="match status" value="1"/>
</dbReference>
<gene>
    <name evidence="4" type="primary">nac</name>
    <name evidence="7" type="ORF">ENS19_06495</name>
</gene>
<dbReference type="InterPro" id="IPR005231">
    <property type="entry name" value="NAC_arc"/>
</dbReference>
<evidence type="ECO:0000256" key="5">
    <source>
        <dbReference type="NCBIfam" id="TIGR00264"/>
    </source>
</evidence>
<evidence type="ECO:0000313" key="7">
    <source>
        <dbReference type="EMBL" id="HFK20915.1"/>
    </source>
</evidence>
<evidence type="ECO:0000256" key="3">
    <source>
        <dbReference type="ARBA" id="ARBA00022927"/>
    </source>
</evidence>
<feature type="domain" description="NAC-A/B" evidence="6">
    <location>
        <begin position="3"/>
        <end position="71"/>
    </location>
</feature>
<keyword evidence="1 4" id="KW-0813">Transport</keyword>
<comment type="function">
    <text evidence="4">Contacts the emerging nascent chain on the ribosome.</text>
</comment>
<dbReference type="AlphaFoldDB" id="A0A7C3J2F6"/>
<dbReference type="PROSITE" id="PS51151">
    <property type="entry name" value="NAC_AB"/>
    <property type="match status" value="1"/>
</dbReference>
<dbReference type="GO" id="GO:0003723">
    <property type="term" value="F:RNA binding"/>
    <property type="evidence" value="ECO:0007669"/>
    <property type="project" value="UniProtKB-UniRule"/>
</dbReference>
<evidence type="ECO:0000256" key="2">
    <source>
        <dbReference type="ARBA" id="ARBA00022884"/>
    </source>
</evidence>
<comment type="caution">
    <text evidence="7">The sequence shown here is derived from an EMBL/GenBank/DDBJ whole genome shotgun (WGS) entry which is preliminary data.</text>
</comment>
<dbReference type="NCBIfam" id="TIGR00264">
    <property type="entry name" value="archaeal-type nascent polypeptide-associated complex protein"/>
    <property type="match status" value="1"/>
</dbReference>
<dbReference type="Pfam" id="PF01849">
    <property type="entry name" value="NAC"/>
    <property type="match status" value="1"/>
</dbReference>
<dbReference type="InterPro" id="IPR038187">
    <property type="entry name" value="NAC_A/B_dom_sf"/>
</dbReference>
<dbReference type="EMBL" id="DSTX01000011">
    <property type="protein sequence ID" value="HFK20915.1"/>
    <property type="molecule type" value="Genomic_DNA"/>
</dbReference>
<keyword evidence="2 4" id="KW-0694">RNA-binding</keyword>
<comment type="similarity">
    <text evidence="4">Belongs to the NAC-alpha family.</text>
</comment>
<dbReference type="CDD" id="cd14359">
    <property type="entry name" value="UBA_AeNAC"/>
    <property type="match status" value="1"/>
</dbReference>
<dbReference type="SMART" id="SM01407">
    <property type="entry name" value="NAC"/>
    <property type="match status" value="1"/>
</dbReference>
<evidence type="ECO:0000256" key="1">
    <source>
        <dbReference type="ARBA" id="ARBA00022448"/>
    </source>
</evidence>
<dbReference type="HAMAP" id="MF_00814">
    <property type="entry name" value="NAC_arch"/>
    <property type="match status" value="1"/>
</dbReference>
<dbReference type="SUPFAM" id="SSF46934">
    <property type="entry name" value="UBA-like"/>
    <property type="match status" value="1"/>
</dbReference>
<proteinExistence type="inferred from homology"/>
<dbReference type="InterPro" id="IPR002715">
    <property type="entry name" value="Nas_poly-pep-assoc_cplx_dom"/>
</dbReference>
<dbReference type="Gene3D" id="2.20.70.30">
    <property type="entry name" value="Nascent polypeptide-associated complex domain"/>
    <property type="match status" value="1"/>
</dbReference>
<dbReference type="InterPro" id="IPR009060">
    <property type="entry name" value="UBA-like_sf"/>
</dbReference>
<organism evidence="7">
    <name type="scientific">Candidatus Methanomethylicus mesodigestus</name>
    <dbReference type="NCBI Taxonomy" id="1867258"/>
    <lineage>
        <taxon>Archaea</taxon>
        <taxon>Thermoproteota</taxon>
        <taxon>Methanosuratincolia</taxon>
        <taxon>Candidatus Methanomethylicales</taxon>
        <taxon>Candidatus Methanomethylicaceae</taxon>
        <taxon>Candidatus Methanomethylicus</taxon>
    </lineage>
</organism>
<accession>A0A7C3J2F6</accession>
<keyword evidence="3 4" id="KW-0653">Protein transport</keyword>